<dbReference type="PANTHER" id="PTHR42877:SF4">
    <property type="entry name" value="FAD_NAD(P)-BINDING DOMAIN-CONTAINING PROTEIN-RELATED"/>
    <property type="match status" value="1"/>
</dbReference>
<comment type="caution">
    <text evidence="2">The sequence shown here is derived from an EMBL/GenBank/DDBJ whole genome shotgun (WGS) entry which is preliminary data.</text>
</comment>
<dbReference type="PANTHER" id="PTHR42877">
    <property type="entry name" value="L-ORNITHINE N(5)-MONOOXYGENASE-RELATED"/>
    <property type="match status" value="1"/>
</dbReference>
<evidence type="ECO:0000313" key="2">
    <source>
        <dbReference type="EMBL" id="OHT48474.1"/>
    </source>
</evidence>
<accession>A0AB73LXE3</accession>
<dbReference type="GO" id="GO:0004497">
    <property type="term" value="F:monooxygenase activity"/>
    <property type="evidence" value="ECO:0007669"/>
    <property type="project" value="UniProtKB-KW"/>
</dbReference>
<protein>
    <submittedName>
        <fullName evidence="2">Monooxygenase</fullName>
    </submittedName>
</protein>
<dbReference type="SUPFAM" id="SSF51905">
    <property type="entry name" value="FAD/NAD(P)-binding domain"/>
    <property type="match status" value="2"/>
</dbReference>
<feature type="transmembrane region" description="Helical" evidence="1">
    <location>
        <begin position="12"/>
        <end position="30"/>
    </location>
</feature>
<dbReference type="InterPro" id="IPR036188">
    <property type="entry name" value="FAD/NAD-bd_sf"/>
</dbReference>
<dbReference type="PRINTS" id="PR00469">
    <property type="entry name" value="PNDRDTASEII"/>
</dbReference>
<keyword evidence="1" id="KW-1133">Transmembrane helix</keyword>
<keyword evidence="2" id="KW-0503">Monooxygenase</keyword>
<sequence length="508" mass="56660">MERHVINAPRQPRVIIVGAGVAGIATAVILKRHGYNDLTILEKGSDVGGVWYWNHYPGLTCDVPSNLYQYSFAPKPDWSRVYATGPEIQRYLRFVADEHGLAPHIAFDTEVTAADFTGRNWHVETSRGDTLTADFVIMATGLLHHPHIPDIPGLDDFGGSVVHTARWDDALDTRGKKIAVIGSGSTGVQIVSALQPQAHRVHHFTRTPQWILWAPMGLRQPRLVTAALTRWPGLRNALYRALLAGSWIFADVTTTPSWRRRLAQGMARWSLKTQVRDRALREALTPDYEPFCKRQVMSGTYYRAIRADNTELVSAPISGITQSGIRTADGLEREVDIIVLATGFAAHNYMRPMDLRGRDGLGIDQAWNDGPRAYRMTAIPGFPNLFTVLGPNTPTGSISLQYTSELTARYIVQWLDRFRDGEIDTVEVTEQATARFNEEVAAALGPTVWNTGCNSWYLTDTGTVDLWPFDRKTMTRMLSRPNPADFTLRLNDTDGQSTFDSALQAGER</sequence>
<dbReference type="PRINTS" id="PR00368">
    <property type="entry name" value="FADPNR"/>
</dbReference>
<dbReference type="AlphaFoldDB" id="A0AB73LXE3"/>
<name>A0AB73LXE3_MYCCH</name>
<evidence type="ECO:0000256" key="1">
    <source>
        <dbReference type="SAM" id="Phobius"/>
    </source>
</evidence>
<evidence type="ECO:0000313" key="3">
    <source>
        <dbReference type="Proteomes" id="UP000180113"/>
    </source>
</evidence>
<dbReference type="Gene3D" id="3.50.50.60">
    <property type="entry name" value="FAD/NAD(P)-binding domain"/>
    <property type="match status" value="2"/>
</dbReference>
<keyword evidence="1" id="KW-0472">Membrane</keyword>
<dbReference type="Proteomes" id="UP000180113">
    <property type="component" value="Unassembled WGS sequence"/>
</dbReference>
<gene>
    <name evidence="2" type="ORF">BKG62_23115</name>
</gene>
<dbReference type="InterPro" id="IPR051209">
    <property type="entry name" value="FAD-bind_Monooxygenase_sf"/>
</dbReference>
<organism evidence="2 3">
    <name type="scientific">Mycobacteroides chelonae</name>
    <name type="common">Mycobacterium chelonae</name>
    <dbReference type="NCBI Taxonomy" id="1774"/>
    <lineage>
        <taxon>Bacteria</taxon>
        <taxon>Bacillati</taxon>
        <taxon>Actinomycetota</taxon>
        <taxon>Actinomycetes</taxon>
        <taxon>Mycobacteriales</taxon>
        <taxon>Mycobacteriaceae</taxon>
        <taxon>Mycobacteroides</taxon>
    </lineage>
</organism>
<keyword evidence="2" id="KW-0560">Oxidoreductase</keyword>
<reference evidence="2 3" key="1">
    <citation type="submission" date="2016-10" db="EMBL/GenBank/DDBJ databases">
        <title>Evaluation of Human, Animal and Environmental Mycobacterium chelonae Isolates by Core Genome Phylogenomic Analysis, Targeted Gene Comparison, and Anti-microbial Susceptibility Patterns: A Tale of Mistaken Identities.</title>
        <authorList>
            <person name="Fogelson S.B."/>
            <person name="Camus A.C."/>
            <person name="Lorenz W."/>
            <person name="Vasireddy R."/>
            <person name="Vasireddy S."/>
            <person name="Smith T."/>
            <person name="Brown-Elliott B.A."/>
            <person name="Wallace R.J.Jr."/>
            <person name="Hasan N.A."/>
            <person name="Reischl U."/>
            <person name="Sanchez S."/>
        </authorList>
    </citation>
    <scope>NUCLEOTIDE SEQUENCE [LARGE SCALE GENOMIC DNA]</scope>
    <source>
        <strain evidence="2 3">42895</strain>
    </source>
</reference>
<dbReference type="Pfam" id="PF13738">
    <property type="entry name" value="Pyr_redox_3"/>
    <property type="match status" value="1"/>
</dbReference>
<dbReference type="EMBL" id="MLHW01000019">
    <property type="protein sequence ID" value="OHT48474.1"/>
    <property type="molecule type" value="Genomic_DNA"/>
</dbReference>
<keyword evidence="1" id="KW-0812">Transmembrane</keyword>
<proteinExistence type="predicted"/>